<gene>
    <name evidence="2" type="ORF">J2X06_003306</name>
</gene>
<dbReference type="EMBL" id="JAVDVY010000003">
    <property type="protein sequence ID" value="MDR7136088.1"/>
    <property type="molecule type" value="Genomic_DNA"/>
</dbReference>
<evidence type="ECO:0000256" key="1">
    <source>
        <dbReference type="SAM" id="Phobius"/>
    </source>
</evidence>
<evidence type="ECO:0000313" key="2">
    <source>
        <dbReference type="EMBL" id="MDR7136088.1"/>
    </source>
</evidence>
<evidence type="ECO:0008006" key="4">
    <source>
        <dbReference type="Google" id="ProtNLM"/>
    </source>
</evidence>
<proteinExistence type="predicted"/>
<dbReference type="Proteomes" id="UP001251524">
    <property type="component" value="Unassembled WGS sequence"/>
</dbReference>
<protein>
    <recommendedName>
        <fullName evidence="4">DUF2569 domain-containing protein</fullName>
    </recommendedName>
</protein>
<keyword evidence="1" id="KW-0812">Transmembrane</keyword>
<keyword evidence="1" id="KW-0472">Membrane</keyword>
<organism evidence="2 3">
    <name type="scientific">Lysobacter niastensis</name>
    <dbReference type="NCBI Taxonomy" id="380629"/>
    <lineage>
        <taxon>Bacteria</taxon>
        <taxon>Pseudomonadati</taxon>
        <taxon>Pseudomonadota</taxon>
        <taxon>Gammaproteobacteria</taxon>
        <taxon>Lysobacterales</taxon>
        <taxon>Lysobacteraceae</taxon>
        <taxon>Lysobacter</taxon>
    </lineage>
</organism>
<feature type="transmembrane region" description="Helical" evidence="1">
    <location>
        <begin position="84"/>
        <end position="105"/>
    </location>
</feature>
<accession>A0ABU1WER3</accession>
<reference evidence="2 3" key="1">
    <citation type="submission" date="2023-07" db="EMBL/GenBank/DDBJ databases">
        <title>Sorghum-associated microbial communities from plants grown in Nebraska, USA.</title>
        <authorList>
            <person name="Schachtman D."/>
        </authorList>
    </citation>
    <scope>NUCLEOTIDE SEQUENCE [LARGE SCALE GENOMIC DNA]</scope>
    <source>
        <strain evidence="2 3">BE198</strain>
    </source>
</reference>
<comment type="caution">
    <text evidence="2">The sequence shown here is derived from an EMBL/GenBank/DDBJ whole genome shotgun (WGS) entry which is preliminary data.</text>
</comment>
<dbReference type="RefSeq" id="WP_310064273.1">
    <property type="nucleotide sequence ID" value="NZ_JAVDVY010000003.1"/>
</dbReference>
<keyword evidence="3" id="KW-1185">Reference proteome</keyword>
<name>A0ABU1WER3_9GAMM</name>
<feature type="transmembrane region" description="Helical" evidence="1">
    <location>
        <begin position="117"/>
        <end position="136"/>
    </location>
</feature>
<evidence type="ECO:0000313" key="3">
    <source>
        <dbReference type="Proteomes" id="UP001251524"/>
    </source>
</evidence>
<feature type="transmembrane region" description="Helical" evidence="1">
    <location>
        <begin position="25"/>
        <end position="46"/>
    </location>
</feature>
<sequence length="159" mass="18040">MLVRPVVQFLAPDPRHDGVRPVQIWGLRLFFFLMLVFVASFAWRVLLTHEGPWDPVRAIAFAVWATYPALALFGLLHPLRWLPLMFFTIGYKAIWLAFVAYPLWQAGTLWGTPTGEVAGSFLALPLLAAVVPWGYAWRTYFAWPRRVIEARPTSASEAG</sequence>
<feature type="transmembrane region" description="Helical" evidence="1">
    <location>
        <begin position="58"/>
        <end position="77"/>
    </location>
</feature>
<keyword evidence="1" id="KW-1133">Transmembrane helix</keyword>